<evidence type="ECO:0000256" key="2">
    <source>
        <dbReference type="ARBA" id="ARBA00022692"/>
    </source>
</evidence>
<dbReference type="InterPro" id="IPR011527">
    <property type="entry name" value="ABC1_TM_dom"/>
</dbReference>
<evidence type="ECO:0000256" key="4">
    <source>
        <dbReference type="ARBA" id="ARBA00023136"/>
    </source>
</evidence>
<evidence type="ECO:0000256" key="1">
    <source>
        <dbReference type="ARBA" id="ARBA00004651"/>
    </source>
</evidence>
<proteinExistence type="predicted"/>
<feature type="transmembrane region" description="Helical" evidence="5">
    <location>
        <begin position="125"/>
        <end position="145"/>
    </location>
</feature>
<comment type="subcellular location">
    <subcellularLocation>
        <location evidence="1">Cell membrane</location>
        <topology evidence="1">Multi-pass membrane protein</topology>
    </subcellularLocation>
</comment>
<feature type="domain" description="ABC transmembrane type-1" evidence="6">
    <location>
        <begin position="14"/>
        <end position="292"/>
    </location>
</feature>
<evidence type="ECO:0000256" key="5">
    <source>
        <dbReference type="SAM" id="Phobius"/>
    </source>
</evidence>
<dbReference type="Gene3D" id="3.40.50.300">
    <property type="entry name" value="P-loop containing nucleotide triphosphate hydrolases"/>
    <property type="match status" value="1"/>
</dbReference>
<dbReference type="PANTHER" id="PTHR24221:SF654">
    <property type="entry name" value="ATP-BINDING CASSETTE SUB-FAMILY B MEMBER 6"/>
    <property type="match status" value="1"/>
</dbReference>
<gene>
    <name evidence="7" type="ORF">ACFO4O_05190</name>
</gene>
<sequence>MSSSKLIASISPKILIISLAIMLLSLALPVALLQTYDRIIPNQSYGTAWVIALGVIIAILLEGCLRYGRAWILNRQGMRFEAWSAVKGVESVLASKRAVSNADKVELLDGFAALKRYQDYHSGQALLALYDAPFVVVFLIMIAYIGGNLVFIPITILCIAFITVYILSLEAKSSLQRAETSQLAVNHLLNHIFQHIFSLRAKASQRKIVSQFNRQQSVQSEAQAKTDKFFMHMQLTTTFFSQATTVLIVMLSAHYVIEGQMTSGALAACTLLAGRTMAPVSALFSFWGQLQKATSVKVRAQAMLETESDSPASIDNNAVNVGVIAESAVPRFSDKAISFRVKPGSIVRFEEPGDLRIGSLFHHLARQQAMQQGELYCADEAGKRVSGRVCYVGSSTSLFEGSVLENLTLFNSDLENEAMTLSREVGLYSKVVALSQGFDTKIGMHKLSGLEKGMEQQIAIVRAFIAKPHLLVLDHADAGLDFKAQQALANYLQSKTFESTVIVTTFSEPLKESVSATNMQIGERHE</sequence>
<dbReference type="SUPFAM" id="SSF90123">
    <property type="entry name" value="ABC transporter transmembrane region"/>
    <property type="match status" value="1"/>
</dbReference>
<dbReference type="InterPro" id="IPR027417">
    <property type="entry name" value="P-loop_NTPase"/>
</dbReference>
<evidence type="ECO:0000313" key="7">
    <source>
        <dbReference type="EMBL" id="MFC4699550.1"/>
    </source>
</evidence>
<dbReference type="SUPFAM" id="SSF52540">
    <property type="entry name" value="P-loop containing nucleoside triphosphate hydrolases"/>
    <property type="match status" value="1"/>
</dbReference>
<keyword evidence="4 5" id="KW-0472">Membrane</keyword>
<dbReference type="Gene3D" id="1.20.1560.10">
    <property type="entry name" value="ABC transporter type 1, transmembrane domain"/>
    <property type="match status" value="1"/>
</dbReference>
<keyword evidence="8" id="KW-1185">Reference proteome</keyword>
<comment type="caution">
    <text evidence="7">The sequence shown here is derived from an EMBL/GenBank/DDBJ whole genome shotgun (WGS) entry which is preliminary data.</text>
</comment>
<dbReference type="PANTHER" id="PTHR24221">
    <property type="entry name" value="ATP-BINDING CASSETTE SUB-FAMILY B"/>
    <property type="match status" value="1"/>
</dbReference>
<reference evidence="8" key="1">
    <citation type="journal article" date="2019" name="Int. J. Syst. Evol. Microbiol.">
        <title>The Global Catalogue of Microorganisms (GCM) 10K type strain sequencing project: providing services to taxonomists for standard genome sequencing and annotation.</title>
        <authorList>
            <consortium name="The Broad Institute Genomics Platform"/>
            <consortium name="The Broad Institute Genome Sequencing Center for Infectious Disease"/>
            <person name="Wu L."/>
            <person name="Ma J."/>
        </authorList>
    </citation>
    <scope>NUCLEOTIDE SEQUENCE [LARGE SCALE GENOMIC DNA]</scope>
    <source>
        <strain evidence="8">KACC 12507</strain>
    </source>
</reference>
<evidence type="ECO:0000313" key="8">
    <source>
        <dbReference type="Proteomes" id="UP001595897"/>
    </source>
</evidence>
<feature type="transmembrane region" description="Helical" evidence="5">
    <location>
        <begin position="235"/>
        <end position="257"/>
    </location>
</feature>
<dbReference type="PROSITE" id="PS50929">
    <property type="entry name" value="ABC_TM1F"/>
    <property type="match status" value="1"/>
</dbReference>
<keyword evidence="2 5" id="KW-0812">Transmembrane</keyword>
<feature type="transmembrane region" description="Helical" evidence="5">
    <location>
        <begin position="12"/>
        <end position="33"/>
    </location>
</feature>
<dbReference type="EMBL" id="JBHSGU010000002">
    <property type="protein sequence ID" value="MFC4699550.1"/>
    <property type="molecule type" value="Genomic_DNA"/>
</dbReference>
<feature type="transmembrane region" description="Helical" evidence="5">
    <location>
        <begin position="151"/>
        <end position="169"/>
    </location>
</feature>
<organism evidence="7 8">
    <name type="scientific">Glaciecola siphonariae</name>
    <dbReference type="NCBI Taxonomy" id="521012"/>
    <lineage>
        <taxon>Bacteria</taxon>
        <taxon>Pseudomonadati</taxon>
        <taxon>Pseudomonadota</taxon>
        <taxon>Gammaproteobacteria</taxon>
        <taxon>Alteromonadales</taxon>
        <taxon>Alteromonadaceae</taxon>
        <taxon>Glaciecola</taxon>
    </lineage>
</organism>
<keyword evidence="3 5" id="KW-1133">Transmembrane helix</keyword>
<evidence type="ECO:0000259" key="6">
    <source>
        <dbReference type="PROSITE" id="PS50929"/>
    </source>
</evidence>
<name>A0ABV9LVB3_9ALTE</name>
<feature type="transmembrane region" description="Helical" evidence="5">
    <location>
        <begin position="45"/>
        <end position="65"/>
    </location>
</feature>
<dbReference type="Proteomes" id="UP001595897">
    <property type="component" value="Unassembled WGS sequence"/>
</dbReference>
<dbReference type="RefSeq" id="WP_382406292.1">
    <property type="nucleotide sequence ID" value="NZ_JBHSGU010000002.1"/>
</dbReference>
<evidence type="ECO:0000256" key="3">
    <source>
        <dbReference type="ARBA" id="ARBA00022989"/>
    </source>
</evidence>
<dbReference type="InterPro" id="IPR039421">
    <property type="entry name" value="Type_1_exporter"/>
</dbReference>
<protein>
    <submittedName>
        <fullName evidence="7">ABC transporter transmembrane domain-containing protein</fullName>
    </submittedName>
</protein>
<dbReference type="Pfam" id="PF00664">
    <property type="entry name" value="ABC_membrane"/>
    <property type="match status" value="1"/>
</dbReference>
<accession>A0ABV9LVB3</accession>
<dbReference type="InterPro" id="IPR036640">
    <property type="entry name" value="ABC1_TM_sf"/>
</dbReference>